<comment type="cofactor">
    <cofactor evidence="1">
        <name>Mg(2+)</name>
        <dbReference type="ChEBI" id="CHEBI:18420"/>
    </cofactor>
</comment>
<dbReference type="SUPFAM" id="SSF54966">
    <property type="entry name" value="RuBisCO, large subunit, small (N-terminal) domain"/>
    <property type="match status" value="1"/>
</dbReference>
<dbReference type="EMBL" id="JAOVZQ010000001">
    <property type="protein sequence ID" value="MCY0096736.1"/>
    <property type="molecule type" value="Genomic_DNA"/>
</dbReference>
<evidence type="ECO:0000313" key="7">
    <source>
        <dbReference type="EMBL" id="MCY0096736.1"/>
    </source>
</evidence>
<keyword evidence="3" id="KW-0460">Magnesium</keyword>
<dbReference type="Pfam" id="PF02788">
    <property type="entry name" value="RuBisCO_large_N"/>
    <property type="match status" value="1"/>
</dbReference>
<dbReference type="InterPro" id="IPR033966">
    <property type="entry name" value="RuBisCO"/>
</dbReference>
<gene>
    <name evidence="7" type="ORF">OEG82_22375</name>
</gene>
<dbReference type="Proteomes" id="UP001081283">
    <property type="component" value="Unassembled WGS sequence"/>
</dbReference>
<dbReference type="InterPro" id="IPR036376">
    <property type="entry name" value="RuBisCO_lsu_C_sf"/>
</dbReference>
<dbReference type="PANTHER" id="PTHR42704:SF17">
    <property type="entry name" value="RIBULOSE BISPHOSPHATE CARBOXYLASE LARGE CHAIN"/>
    <property type="match status" value="1"/>
</dbReference>
<keyword evidence="2" id="KW-0479">Metal-binding</keyword>
<keyword evidence="8" id="KW-1185">Reference proteome</keyword>
<dbReference type="Pfam" id="PF00016">
    <property type="entry name" value="RuBisCO_large"/>
    <property type="match status" value="1"/>
</dbReference>
<feature type="domain" description="Ribulose bisphosphate carboxylase large subunit ferrodoxin-like N-terminal" evidence="6">
    <location>
        <begin position="16"/>
        <end position="128"/>
    </location>
</feature>
<dbReference type="Gene3D" id="3.30.70.150">
    <property type="entry name" value="RuBisCO large subunit, N-terminal domain"/>
    <property type="match status" value="1"/>
</dbReference>
<evidence type="ECO:0000256" key="4">
    <source>
        <dbReference type="RuleBase" id="RU003834"/>
    </source>
</evidence>
<feature type="domain" description="Ribulose bisphosphate carboxylase large subunit C-terminal" evidence="5">
    <location>
        <begin position="139"/>
        <end position="418"/>
    </location>
</feature>
<comment type="caution">
    <text evidence="7">The sequence shown here is derived from an EMBL/GenBank/DDBJ whole genome shotgun (WGS) entry which is preliminary data.</text>
</comment>
<dbReference type="RefSeq" id="WP_267614557.1">
    <property type="nucleotide sequence ID" value="NZ_JAOVZQ010000001.1"/>
</dbReference>
<dbReference type="InterPro" id="IPR000685">
    <property type="entry name" value="RuBisCO_lsu_C"/>
</dbReference>
<evidence type="ECO:0000313" key="8">
    <source>
        <dbReference type="Proteomes" id="UP001081283"/>
    </source>
</evidence>
<dbReference type="InterPro" id="IPR017443">
    <property type="entry name" value="RuBisCO_lsu_fd_N"/>
</dbReference>
<dbReference type="SFLD" id="SFLDS00014">
    <property type="entry name" value="RuBisCO"/>
    <property type="match status" value="1"/>
</dbReference>
<dbReference type="InterPro" id="IPR036422">
    <property type="entry name" value="RuBisCO_lsu_N_sf"/>
</dbReference>
<protein>
    <submittedName>
        <fullName evidence="7">Ribulose-bisphosphate carboxylase large subunit family protein</fullName>
    </submittedName>
</protein>
<organism evidence="7 8">
    <name type="scientific">Hoeflea ulvae</name>
    <dbReference type="NCBI Taxonomy" id="2983764"/>
    <lineage>
        <taxon>Bacteria</taxon>
        <taxon>Pseudomonadati</taxon>
        <taxon>Pseudomonadota</taxon>
        <taxon>Alphaproteobacteria</taxon>
        <taxon>Hyphomicrobiales</taxon>
        <taxon>Rhizobiaceae</taxon>
        <taxon>Hoeflea</taxon>
    </lineage>
</organism>
<evidence type="ECO:0000256" key="1">
    <source>
        <dbReference type="ARBA" id="ARBA00001946"/>
    </source>
</evidence>
<sequence length="424" mass="44596">MPDPVRIEADYLIETAFDPRQAAEIMAGEQSSGTFVAVPGETPELKARAAARVERLDLVDEVAAPSLPGAGKPAGSKPVYRRAVVTLSWPMDNIGPSLPNLVATIAGNLFELKQFSGLRLLDLRLPSSFAQKYPGPKFGIDGTRRLSGVHGRPLIGTIIKPSVGLSAEATGELVGTLADAGIDFIKDDELQADGPACPFEDRVRAVMAAVNRAADRTGKKTMVAFNLTGEIDEMRRRHDFVLAQGGTCVMASVLAVGHAGMIELARHTELPIHGHRAGWGALSRNPGLGWSFPAWSKLWRLTGCDHLHVNGLANKFSESDESVITSARSLAEPLFEHAPMTTVPVFSSGQTIRQAAGTWAAVKSPDLIYTAGGGVVAHPLGIAAGVEALVEAWNAAMAGVAIETHAQGNAALAASLDAYPAQGA</sequence>
<evidence type="ECO:0000256" key="2">
    <source>
        <dbReference type="ARBA" id="ARBA00022723"/>
    </source>
</evidence>
<evidence type="ECO:0000256" key="3">
    <source>
        <dbReference type="ARBA" id="ARBA00022842"/>
    </source>
</evidence>
<evidence type="ECO:0000259" key="6">
    <source>
        <dbReference type="Pfam" id="PF02788"/>
    </source>
</evidence>
<reference evidence="7" key="1">
    <citation type="submission" date="2022-10" db="EMBL/GenBank/DDBJ databases">
        <title>Hoeflea sp. J2-29, isolated from marine algae.</title>
        <authorList>
            <person name="Kristyanto S."/>
            <person name="Kim J.M."/>
            <person name="Jeon C.O."/>
        </authorList>
    </citation>
    <scope>NUCLEOTIDE SEQUENCE</scope>
    <source>
        <strain evidence="7">J2-29</strain>
    </source>
</reference>
<proteinExistence type="inferred from homology"/>
<dbReference type="PANTHER" id="PTHR42704">
    <property type="entry name" value="RIBULOSE BISPHOSPHATE CARBOXYLASE"/>
    <property type="match status" value="1"/>
</dbReference>
<dbReference type="PROSITE" id="PS00157">
    <property type="entry name" value="RUBISCO_LARGE"/>
    <property type="match status" value="1"/>
</dbReference>
<dbReference type="SFLD" id="SFLDG00301">
    <property type="entry name" value="RuBisCO-like_proteins"/>
    <property type="match status" value="1"/>
</dbReference>
<accession>A0ABT3YLG2</accession>
<evidence type="ECO:0000259" key="5">
    <source>
        <dbReference type="Pfam" id="PF00016"/>
    </source>
</evidence>
<comment type="similarity">
    <text evidence="4">Belongs to the RuBisCO large chain family.</text>
</comment>
<dbReference type="CDD" id="cd08207">
    <property type="entry name" value="RLP_NonPhot"/>
    <property type="match status" value="1"/>
</dbReference>
<dbReference type="Gene3D" id="3.20.20.110">
    <property type="entry name" value="Ribulose bisphosphate carboxylase, large subunit, C-terminal domain"/>
    <property type="match status" value="1"/>
</dbReference>
<dbReference type="InterPro" id="IPR020878">
    <property type="entry name" value="RuBisCo_large_chain_AS"/>
</dbReference>
<dbReference type="SUPFAM" id="SSF51649">
    <property type="entry name" value="RuBisCo, C-terminal domain"/>
    <property type="match status" value="1"/>
</dbReference>
<name>A0ABT3YLG2_9HYPH</name>